<evidence type="ECO:0000313" key="3">
    <source>
        <dbReference type="Proteomes" id="UP000006222"/>
    </source>
</evidence>
<reference evidence="2 3" key="1">
    <citation type="journal article" date="2013" name="Mar. Genomics">
        <title>Expression of sulfatases in Rhodopirellula baltica and the diversity of sulfatases in the genus Rhodopirellula.</title>
        <authorList>
            <person name="Wegner C.E."/>
            <person name="Richter-Heitmann T."/>
            <person name="Klindworth A."/>
            <person name="Klockow C."/>
            <person name="Richter M."/>
            <person name="Achstetter T."/>
            <person name="Glockner F.O."/>
            <person name="Harder J."/>
        </authorList>
    </citation>
    <scope>NUCLEOTIDE SEQUENCE [LARGE SCALE GENOMIC DNA]</scope>
    <source>
        <strain evidence="2 3">WH47</strain>
    </source>
</reference>
<evidence type="ECO:0000313" key="2">
    <source>
        <dbReference type="EMBL" id="EGF25604.1"/>
    </source>
</evidence>
<accession>F2AXQ8</accession>
<organism evidence="2 3">
    <name type="scientific">Rhodopirellula baltica WH47</name>
    <dbReference type="NCBI Taxonomy" id="991778"/>
    <lineage>
        <taxon>Bacteria</taxon>
        <taxon>Pseudomonadati</taxon>
        <taxon>Planctomycetota</taxon>
        <taxon>Planctomycetia</taxon>
        <taxon>Pirellulales</taxon>
        <taxon>Pirellulaceae</taxon>
        <taxon>Rhodopirellula</taxon>
    </lineage>
</organism>
<gene>
    <name evidence="2" type="ORF">RBWH47_00486</name>
</gene>
<dbReference type="RefSeq" id="WP_007328418.1">
    <property type="nucleotide sequence ID" value="NZ_AFAR01000220.1"/>
</dbReference>
<dbReference type="PROSITE" id="PS51257">
    <property type="entry name" value="PROKAR_LIPOPROTEIN"/>
    <property type="match status" value="1"/>
</dbReference>
<sequence>MRLEWIGCFFVAYCAITGCAEPQPESEPSPQNIVENESELAIQNYMDAQDENSRRMAEQYLERESYENPGDNQPMIDRPAEVERMVAPSDFAPSPLSEQAPTADPNVL</sequence>
<dbReference type="Proteomes" id="UP000006222">
    <property type="component" value="Unassembled WGS sequence"/>
</dbReference>
<evidence type="ECO:0000256" key="1">
    <source>
        <dbReference type="SAM" id="MobiDB-lite"/>
    </source>
</evidence>
<feature type="region of interest" description="Disordered" evidence="1">
    <location>
        <begin position="86"/>
        <end position="108"/>
    </location>
</feature>
<comment type="caution">
    <text evidence="2">The sequence shown here is derived from an EMBL/GenBank/DDBJ whole genome shotgun (WGS) entry which is preliminary data.</text>
</comment>
<dbReference type="EMBL" id="AFAR01000220">
    <property type="protein sequence ID" value="EGF25604.1"/>
    <property type="molecule type" value="Genomic_DNA"/>
</dbReference>
<dbReference type="AlphaFoldDB" id="F2AXQ8"/>
<name>F2AXQ8_RHOBT</name>
<dbReference type="PATRIC" id="fig|991778.3.peg.4778"/>
<proteinExistence type="predicted"/>
<protein>
    <submittedName>
        <fullName evidence="2">Uncharacterized protein</fullName>
    </submittedName>
</protein>